<proteinExistence type="predicted"/>
<dbReference type="AlphaFoldDB" id="A0A6H0KRA3"/>
<dbReference type="RefSeq" id="WP_167964970.1">
    <property type="nucleotide sequence ID" value="NZ_CP050831.1"/>
</dbReference>
<keyword evidence="1" id="KW-0732">Signal</keyword>
<sequence>MRKLKNISKKRHSTILPIVTICGMLLFVSCNGSNAINKEKGDNSVTKTQPNVIAPKEEVAKFSAADMVGIWDYYAESSPNDKIEIIFKKDGTLIDYIDFHSTGTYKVNEDGSIITMQFFYNDGSTSQESKPFEYKVLEYSKERFKIIHNSPNGKNIVYDRKEKSDNYTGEL</sequence>
<dbReference type="Proteomes" id="UP000501780">
    <property type="component" value="Chromosome"/>
</dbReference>
<organism evidence="2 3">
    <name type="scientific">Bacteroides faecium</name>
    <dbReference type="NCBI Taxonomy" id="2715212"/>
    <lineage>
        <taxon>Bacteria</taxon>
        <taxon>Pseudomonadati</taxon>
        <taxon>Bacteroidota</taxon>
        <taxon>Bacteroidia</taxon>
        <taxon>Bacteroidales</taxon>
        <taxon>Bacteroidaceae</taxon>
        <taxon>Bacteroides</taxon>
    </lineage>
</organism>
<evidence type="ECO:0000313" key="2">
    <source>
        <dbReference type="EMBL" id="QIU95930.1"/>
    </source>
</evidence>
<feature type="signal peptide" evidence="1">
    <location>
        <begin position="1"/>
        <end position="35"/>
    </location>
</feature>
<dbReference type="KEGG" id="bfc:BacF7301_18025"/>
<protein>
    <recommendedName>
        <fullName evidence="4">DUF5640 domain-containing protein</fullName>
    </recommendedName>
</protein>
<feature type="chain" id="PRO_5026319863" description="DUF5640 domain-containing protein" evidence="1">
    <location>
        <begin position="36"/>
        <end position="171"/>
    </location>
</feature>
<evidence type="ECO:0000313" key="3">
    <source>
        <dbReference type="Proteomes" id="UP000501780"/>
    </source>
</evidence>
<dbReference type="EMBL" id="CP050831">
    <property type="protein sequence ID" value="QIU95930.1"/>
    <property type="molecule type" value="Genomic_DNA"/>
</dbReference>
<dbReference type="PROSITE" id="PS51257">
    <property type="entry name" value="PROKAR_LIPOPROTEIN"/>
    <property type="match status" value="1"/>
</dbReference>
<gene>
    <name evidence="2" type="ORF">BacF7301_18025</name>
</gene>
<keyword evidence="3" id="KW-1185">Reference proteome</keyword>
<evidence type="ECO:0000256" key="1">
    <source>
        <dbReference type="SAM" id="SignalP"/>
    </source>
</evidence>
<accession>A0A6H0KRA3</accession>
<reference evidence="2 3" key="1">
    <citation type="submission" date="2020-03" db="EMBL/GenBank/DDBJ databases">
        <title>Genomic analysis of Bacteroides faecium CBA7301.</title>
        <authorList>
            <person name="Kim J."/>
            <person name="Roh S.W."/>
        </authorList>
    </citation>
    <scope>NUCLEOTIDE SEQUENCE [LARGE SCALE GENOMIC DNA]</scope>
    <source>
        <strain evidence="2 3">CBA7301</strain>
    </source>
</reference>
<evidence type="ECO:0008006" key="4">
    <source>
        <dbReference type="Google" id="ProtNLM"/>
    </source>
</evidence>
<name>A0A6H0KRA3_9BACE</name>